<dbReference type="VEuPathDB" id="FungiDB:Z519_02059"/>
<feature type="region of interest" description="Disordered" evidence="1">
    <location>
        <begin position="967"/>
        <end position="989"/>
    </location>
</feature>
<dbReference type="Proteomes" id="UP000053789">
    <property type="component" value="Unassembled WGS sequence"/>
</dbReference>
<feature type="region of interest" description="Disordered" evidence="1">
    <location>
        <begin position="800"/>
        <end position="838"/>
    </location>
</feature>
<dbReference type="InterPro" id="IPR001680">
    <property type="entry name" value="WD40_rpt"/>
</dbReference>
<dbReference type="OrthoDB" id="8883818at2759"/>
<accession>A0A0D2HT73</accession>
<feature type="region of interest" description="Disordered" evidence="1">
    <location>
        <begin position="586"/>
        <end position="630"/>
    </location>
</feature>
<sequence length="1018" mass="113401">MDIHRCRFVQYPPEPINALAFSHSSDAKRKTPSELRLALGRNNGDIEIWDPRNGLWVQETILRGSKNTTIEQLAWTQDLIWEEGNNANEPKTSRGPLRLFSTGGSTSVIEWDLSTGAPRSKAEGNFGDIWCFAAQPQLEDAESPEALKGGAGSQLLAAGCSDGTIILFSTKDDDLRYLRPLVQLPVKKPKVLSLVWRDRNTVLAGCEDSTIRVIDVSSRRIIRNMSLGKPVEGNNSVVWTVKCLPNGAILSGDSSGELKIWDSKNYSLVQRLKSHKADILDIATSASGDAIFSVGVDRRTVTYKMAALHSGTQKTRWAEVSHKRYHQHDVKCAASFESKELSVLVSGGMDAQPVVVPIRHSQTEYHRALPHLPQQPQISASPISRMFISWWDREIVVYHVRKFSNLPEGDLGPEGATESRYDTLTSLVLQGDQSIQDAQISRDGRLVVAATINNVKMFQLRKTHVSGKPCLRTRQIELPPSVTRLGARRVGFSPNGKWLYCVRKDNALVMVKILPSNDPKDRPAIHEKIVKLYRQPRKTTKSALGSYLQTINQVAFSTDSRVLSVGDLSGAIDVWVLEGHEDVHFVDDTASDPSDSSASSSSSTTSDEEDDDSSSPIIHGQKWIRNPSGSSLPQLDSSILALTFRPSQIIPKRPSVGTIDNLDLPATLHHPCPVSHEPPDEANTKLMAVTATHQLVEFDTSTAKLSDWSRRNPSKFLPHDFTRIKDRVVGCFWDCHDRARRGERLWLYGSVWMFMFDVSRDLLKDDDRPKGAANASGEGEAEQAGRLGRYEVVKHVVKGDDQNRKGQTLPELVRMEKRERHRRRRGKRKRGTGAGDEIHLKDREGDIGIESRRFKDASGNDAEMIDLDTNNTANEMDLDDELDEDDRQDDVLALMRRGESVPAAAAEVVTDEQTRTSVSTQKCPRMYWYTFEYHSILGIEVIGPAEPSPTRVHITNTDTDYATIDVGATEGNKPEQDGNARGNVDENPSGNIEVVIVERPMFDVALPPRFDDGQDWDV</sequence>
<proteinExistence type="predicted"/>
<reference evidence="2" key="1">
    <citation type="submission" date="2015-01" db="EMBL/GenBank/DDBJ databases">
        <title>The Genome Sequence of Cladophialophora bantiana CBS 173.52.</title>
        <authorList>
            <consortium name="The Broad Institute Genomics Platform"/>
            <person name="Cuomo C."/>
            <person name="de Hoog S."/>
            <person name="Gorbushina A."/>
            <person name="Stielow B."/>
            <person name="Teixiera M."/>
            <person name="Abouelleil A."/>
            <person name="Chapman S.B."/>
            <person name="Priest M."/>
            <person name="Young S.K."/>
            <person name="Wortman J."/>
            <person name="Nusbaum C."/>
            <person name="Birren B."/>
        </authorList>
    </citation>
    <scope>NUCLEOTIDE SEQUENCE [LARGE SCALE GENOMIC DNA]</scope>
    <source>
        <strain evidence="2">CBS 173.52</strain>
    </source>
</reference>
<dbReference type="SMART" id="SM00320">
    <property type="entry name" value="WD40"/>
    <property type="match status" value="8"/>
</dbReference>
<feature type="compositionally biased region" description="Basic residues" evidence="1">
    <location>
        <begin position="819"/>
        <end position="831"/>
    </location>
</feature>
<evidence type="ECO:0000313" key="2">
    <source>
        <dbReference type="EMBL" id="KIW96668.1"/>
    </source>
</evidence>
<keyword evidence="3" id="KW-1185">Reference proteome</keyword>
<gene>
    <name evidence="2" type="ORF">Z519_02059</name>
</gene>
<dbReference type="InterPro" id="IPR015943">
    <property type="entry name" value="WD40/YVTN_repeat-like_dom_sf"/>
</dbReference>
<evidence type="ECO:0000313" key="3">
    <source>
        <dbReference type="Proteomes" id="UP000053789"/>
    </source>
</evidence>
<dbReference type="HOGENOM" id="CLU_002392_2_1_1"/>
<dbReference type="GO" id="GO:0030686">
    <property type="term" value="C:90S preribosome"/>
    <property type="evidence" value="ECO:0007669"/>
    <property type="project" value="InterPro"/>
</dbReference>
<dbReference type="GeneID" id="27694987"/>
<dbReference type="PANTHER" id="PTHR44163">
    <property type="entry name" value="U3 SMALL NUCLEOLAR RNA-ASSOCIATED PROTEIN 4 HOMOLOG"/>
    <property type="match status" value="1"/>
</dbReference>
<evidence type="ECO:0000256" key="1">
    <source>
        <dbReference type="SAM" id="MobiDB-lite"/>
    </source>
</evidence>
<dbReference type="GO" id="GO:0000462">
    <property type="term" value="P:maturation of SSU-rRNA from tricistronic rRNA transcript (SSU-rRNA, 5.8S rRNA, LSU-rRNA)"/>
    <property type="evidence" value="ECO:0007669"/>
    <property type="project" value="InterPro"/>
</dbReference>
<protein>
    <recommendedName>
        <fullName evidence="4">U3 small nucleolar RNA-associated protein 4</fullName>
    </recommendedName>
</protein>
<dbReference type="GO" id="GO:0032040">
    <property type="term" value="C:small-subunit processome"/>
    <property type="evidence" value="ECO:0007669"/>
    <property type="project" value="TreeGrafter"/>
</dbReference>
<dbReference type="GO" id="GO:0003723">
    <property type="term" value="F:RNA binding"/>
    <property type="evidence" value="ECO:0007669"/>
    <property type="project" value="TreeGrafter"/>
</dbReference>
<dbReference type="EMBL" id="KN846982">
    <property type="protein sequence ID" value="KIW96668.1"/>
    <property type="molecule type" value="Genomic_DNA"/>
</dbReference>
<dbReference type="GO" id="GO:0034455">
    <property type="term" value="C:t-UTP complex"/>
    <property type="evidence" value="ECO:0007669"/>
    <property type="project" value="TreeGrafter"/>
</dbReference>
<organism evidence="2 3">
    <name type="scientific">Cladophialophora bantiana (strain ATCC 10958 / CBS 173.52 / CDC B-1940 / NIH 8579)</name>
    <name type="common">Xylohypha bantiana</name>
    <dbReference type="NCBI Taxonomy" id="1442370"/>
    <lineage>
        <taxon>Eukaryota</taxon>
        <taxon>Fungi</taxon>
        <taxon>Dikarya</taxon>
        <taxon>Ascomycota</taxon>
        <taxon>Pezizomycotina</taxon>
        <taxon>Eurotiomycetes</taxon>
        <taxon>Chaetothyriomycetidae</taxon>
        <taxon>Chaetothyriales</taxon>
        <taxon>Herpotrichiellaceae</taxon>
        <taxon>Cladophialophora</taxon>
    </lineage>
</organism>
<dbReference type="InterPro" id="IPR046351">
    <property type="entry name" value="UTP4"/>
</dbReference>
<evidence type="ECO:0008006" key="4">
    <source>
        <dbReference type="Google" id="ProtNLM"/>
    </source>
</evidence>
<feature type="compositionally biased region" description="Low complexity" evidence="1">
    <location>
        <begin position="591"/>
        <end position="605"/>
    </location>
</feature>
<dbReference type="Gene3D" id="2.130.10.10">
    <property type="entry name" value="YVTN repeat-like/Quinoprotein amine dehydrogenase"/>
    <property type="match status" value="3"/>
</dbReference>
<dbReference type="Pfam" id="PF00400">
    <property type="entry name" value="WD40"/>
    <property type="match status" value="1"/>
</dbReference>
<dbReference type="InterPro" id="IPR036322">
    <property type="entry name" value="WD40_repeat_dom_sf"/>
</dbReference>
<dbReference type="SUPFAM" id="SSF50978">
    <property type="entry name" value="WD40 repeat-like"/>
    <property type="match status" value="2"/>
</dbReference>
<dbReference type="PANTHER" id="PTHR44163:SF1">
    <property type="entry name" value="U3 SMALL NUCLEOLAR RNA-ASSOCIATED PROTEIN 4 HOMOLOG"/>
    <property type="match status" value="1"/>
</dbReference>
<dbReference type="RefSeq" id="XP_016623337.1">
    <property type="nucleotide sequence ID" value="XM_016759816.1"/>
</dbReference>
<name>A0A0D2HT73_CLAB1</name>
<dbReference type="AlphaFoldDB" id="A0A0D2HT73"/>